<dbReference type="InterPro" id="IPR011990">
    <property type="entry name" value="TPR-like_helical_dom_sf"/>
</dbReference>
<accession>I7MML6</accession>
<reference evidence="4" key="1">
    <citation type="journal article" date="2006" name="PLoS Biol.">
        <title>Macronuclear genome sequence of the ciliate Tetrahymena thermophila, a model eukaryote.</title>
        <authorList>
            <person name="Eisen J.A."/>
            <person name="Coyne R.S."/>
            <person name="Wu M."/>
            <person name="Wu D."/>
            <person name="Thiagarajan M."/>
            <person name="Wortman J.R."/>
            <person name="Badger J.H."/>
            <person name="Ren Q."/>
            <person name="Amedeo P."/>
            <person name="Jones K.M."/>
            <person name="Tallon L.J."/>
            <person name="Delcher A.L."/>
            <person name="Salzberg S.L."/>
            <person name="Silva J.C."/>
            <person name="Haas B.J."/>
            <person name="Majoros W.H."/>
            <person name="Farzad M."/>
            <person name="Carlton J.M."/>
            <person name="Smith R.K. Jr."/>
            <person name="Garg J."/>
            <person name="Pearlman R.E."/>
            <person name="Karrer K.M."/>
            <person name="Sun L."/>
            <person name="Manning G."/>
            <person name="Elde N.C."/>
            <person name="Turkewitz A.P."/>
            <person name="Asai D.J."/>
            <person name="Wilkes D.E."/>
            <person name="Wang Y."/>
            <person name="Cai H."/>
            <person name="Collins K."/>
            <person name="Stewart B.A."/>
            <person name="Lee S.R."/>
            <person name="Wilamowska K."/>
            <person name="Weinberg Z."/>
            <person name="Ruzzo W.L."/>
            <person name="Wloga D."/>
            <person name="Gaertig J."/>
            <person name="Frankel J."/>
            <person name="Tsao C.-C."/>
            <person name="Gorovsky M.A."/>
            <person name="Keeling P.J."/>
            <person name="Waller R.F."/>
            <person name="Patron N.J."/>
            <person name="Cherry J.M."/>
            <person name="Stover N.A."/>
            <person name="Krieger C.J."/>
            <person name="del Toro C."/>
            <person name="Ryder H.F."/>
            <person name="Williamson S.C."/>
            <person name="Barbeau R.A."/>
            <person name="Hamilton E.P."/>
            <person name="Orias E."/>
        </authorList>
    </citation>
    <scope>NUCLEOTIDE SEQUENCE [LARGE SCALE GENOMIC DNA]</scope>
    <source>
        <strain evidence="4">SB210</strain>
    </source>
</reference>
<evidence type="ECO:0000313" key="3">
    <source>
        <dbReference type="EMBL" id="EAS05145.2"/>
    </source>
</evidence>
<keyword evidence="1" id="KW-0175">Coiled coil</keyword>
<feature type="compositionally biased region" description="Polar residues" evidence="2">
    <location>
        <begin position="307"/>
        <end position="328"/>
    </location>
</feature>
<dbReference type="EMBL" id="GG662407">
    <property type="protein sequence ID" value="EAS05145.2"/>
    <property type="molecule type" value="Genomic_DNA"/>
</dbReference>
<dbReference type="Proteomes" id="UP000009168">
    <property type="component" value="Unassembled WGS sequence"/>
</dbReference>
<dbReference type="AlphaFoldDB" id="I7MML6"/>
<dbReference type="Gene3D" id="1.25.40.10">
    <property type="entry name" value="Tetratricopeptide repeat domain"/>
    <property type="match status" value="1"/>
</dbReference>
<dbReference type="KEGG" id="tet:TTHERM_00765310"/>
<feature type="region of interest" description="Disordered" evidence="2">
    <location>
        <begin position="220"/>
        <end position="259"/>
    </location>
</feature>
<evidence type="ECO:0000256" key="2">
    <source>
        <dbReference type="SAM" id="MobiDB-lite"/>
    </source>
</evidence>
<evidence type="ECO:0008006" key="5">
    <source>
        <dbReference type="Google" id="ProtNLM"/>
    </source>
</evidence>
<protein>
    <recommendedName>
        <fullName evidence="5">Tetratricopeptide repeat protein</fullName>
    </recommendedName>
</protein>
<keyword evidence="4" id="KW-1185">Reference proteome</keyword>
<evidence type="ECO:0000256" key="1">
    <source>
        <dbReference type="SAM" id="Coils"/>
    </source>
</evidence>
<feature type="coiled-coil region" evidence="1">
    <location>
        <begin position="163"/>
        <end position="190"/>
    </location>
</feature>
<feature type="region of interest" description="Disordered" evidence="2">
    <location>
        <begin position="298"/>
        <end position="361"/>
    </location>
</feature>
<dbReference type="SUPFAM" id="SSF48452">
    <property type="entry name" value="TPR-like"/>
    <property type="match status" value="1"/>
</dbReference>
<sequence>MNSQEQFLDSINELLDKYFQSDNQYQEHDQIYIAFQDLEWEDIFEWANQELLKLNRIKNTTSYQDLNQRVYILFKKIQKQFYRFNEEEKQSIQQIIIIQSLEFLLKNNYKQNIQLCLELTQIIVQKHPKNVEILYLVSSIYYKAKQYEEAMKYLLECKSECQTQIQKQNVNQLEAQIQNKQSQMQNNDSNKQQDSIAQDLLKDSCYIDINCTNSQIDTERGSVKSKKKKTQNNFAIDSDDSSYQDTPEKRKQIQQQSSQQKILKYNDEWEEAEKYGYFKVFVYSYNVLKSKLGTCQKRKRDPKQMFPSATQPTQSGLSAHEISQQKIHNQSEMKSPDKIYRNSRTDIELNDNKDYIKHQEP</sequence>
<proteinExistence type="predicted"/>
<feature type="compositionally biased region" description="Basic and acidic residues" evidence="2">
    <location>
        <begin position="329"/>
        <end position="361"/>
    </location>
</feature>
<dbReference type="InParanoid" id="I7MML6"/>
<dbReference type="RefSeq" id="XP_001025390.2">
    <property type="nucleotide sequence ID" value="XM_001025390.3"/>
</dbReference>
<evidence type="ECO:0000313" key="4">
    <source>
        <dbReference type="Proteomes" id="UP000009168"/>
    </source>
</evidence>
<organism evidence="3 4">
    <name type="scientific">Tetrahymena thermophila (strain SB210)</name>
    <dbReference type="NCBI Taxonomy" id="312017"/>
    <lineage>
        <taxon>Eukaryota</taxon>
        <taxon>Sar</taxon>
        <taxon>Alveolata</taxon>
        <taxon>Ciliophora</taxon>
        <taxon>Intramacronucleata</taxon>
        <taxon>Oligohymenophorea</taxon>
        <taxon>Hymenostomatida</taxon>
        <taxon>Tetrahymenina</taxon>
        <taxon>Tetrahymenidae</taxon>
        <taxon>Tetrahymena</taxon>
    </lineage>
</organism>
<gene>
    <name evidence="3" type="ORF">TTHERM_00765310</name>
</gene>
<dbReference type="GeneID" id="7845488"/>
<name>I7MML6_TETTS</name>